<evidence type="ECO:0000313" key="1">
    <source>
        <dbReference type="EMBL" id="KJV83995.1"/>
    </source>
</evidence>
<comment type="caution">
    <text evidence="1">The sequence shown here is derived from an EMBL/GenBank/DDBJ whole genome shotgun (WGS) entry which is preliminary data.</text>
</comment>
<dbReference type="AlphaFoldDB" id="A0A0F3PUH1"/>
<protein>
    <submittedName>
        <fullName evidence="1">Uncharacterized protein</fullName>
    </submittedName>
</protein>
<evidence type="ECO:0000313" key="2">
    <source>
        <dbReference type="Proteomes" id="UP000033722"/>
    </source>
</evidence>
<accession>A0A0F3PUH1</accession>
<organism evidence="1 2">
    <name type="scientific">Anaplasma phagocytophilum str. CRT53-1</name>
    <dbReference type="NCBI Taxonomy" id="1359157"/>
    <lineage>
        <taxon>Bacteria</taxon>
        <taxon>Pseudomonadati</taxon>
        <taxon>Pseudomonadota</taxon>
        <taxon>Alphaproteobacteria</taxon>
        <taxon>Rickettsiales</taxon>
        <taxon>Anaplasmataceae</taxon>
        <taxon>Anaplasma</taxon>
        <taxon>phagocytophilum group</taxon>
    </lineage>
</organism>
<name>A0A0F3PUH1_ANAPH</name>
<sequence>MLLEKELSIYEHLIDRIAIITSNILSMKKRFYIQFQRHIDDRWDNCRYGKGLQRYC</sequence>
<reference evidence="1 2" key="1">
    <citation type="submission" date="2015-01" db="EMBL/GenBank/DDBJ databases">
        <title>Genome Sequencing of Rickettsiales.</title>
        <authorList>
            <person name="Daugherty S.C."/>
            <person name="Su Q."/>
            <person name="Abolude K."/>
            <person name="Beier-Sexton M."/>
            <person name="Carlyon J.A."/>
            <person name="Carter R."/>
            <person name="Day N.P."/>
            <person name="Dumler S.J."/>
            <person name="Dyachenko V."/>
            <person name="Godinez A."/>
            <person name="Kurtti T.J."/>
            <person name="Lichay M."/>
            <person name="Mullins K.E."/>
            <person name="Ott S."/>
            <person name="Pappas-Brown V."/>
            <person name="Paris D.H."/>
            <person name="Patel P."/>
            <person name="Richards A.L."/>
            <person name="Sadzewicz L."/>
            <person name="Sears K."/>
            <person name="Seidman D."/>
            <person name="Sengamalay N."/>
            <person name="Stenos J."/>
            <person name="Tallon L.J."/>
            <person name="Vincent G."/>
            <person name="Fraser C.M."/>
            <person name="Munderloh U."/>
            <person name="Dunning-Hotopp J.C."/>
        </authorList>
    </citation>
    <scope>NUCLEOTIDE SEQUENCE [LARGE SCALE GENOMIC DNA]</scope>
    <source>
        <strain evidence="1 2">CRT53-1</strain>
    </source>
</reference>
<dbReference type="EMBL" id="LAOD01000024">
    <property type="protein sequence ID" value="KJV83995.1"/>
    <property type="molecule type" value="Genomic_DNA"/>
</dbReference>
<proteinExistence type="predicted"/>
<gene>
    <name evidence="1" type="ORF">APHCRT_1193</name>
</gene>
<dbReference type="Proteomes" id="UP000033722">
    <property type="component" value="Unassembled WGS sequence"/>
</dbReference>
<dbReference type="PATRIC" id="fig|1359157.3.peg.1029"/>